<keyword evidence="2" id="KW-1185">Reference proteome</keyword>
<reference evidence="1 2" key="1">
    <citation type="submission" date="2013-11" db="EMBL/GenBank/DDBJ databases">
        <title>Genome sequencing of Stegodyphus mimosarum.</title>
        <authorList>
            <person name="Bechsgaard J."/>
        </authorList>
    </citation>
    <scope>NUCLEOTIDE SEQUENCE [LARGE SCALE GENOMIC DNA]</scope>
</reference>
<organism evidence="1 2">
    <name type="scientific">Stegodyphus mimosarum</name>
    <name type="common">African social velvet spider</name>
    <dbReference type="NCBI Taxonomy" id="407821"/>
    <lineage>
        <taxon>Eukaryota</taxon>
        <taxon>Metazoa</taxon>
        <taxon>Ecdysozoa</taxon>
        <taxon>Arthropoda</taxon>
        <taxon>Chelicerata</taxon>
        <taxon>Arachnida</taxon>
        <taxon>Araneae</taxon>
        <taxon>Araneomorphae</taxon>
        <taxon>Entelegynae</taxon>
        <taxon>Eresoidea</taxon>
        <taxon>Eresidae</taxon>
        <taxon>Stegodyphus</taxon>
    </lineage>
</organism>
<gene>
    <name evidence="1" type="ORF">X975_07663</name>
</gene>
<sequence length="39" mass="4921">MHLFPLFKLLTIHCSRRDDKFSLLKESQHRRWIELKHLF</sequence>
<dbReference type="AlphaFoldDB" id="A0A087TP51"/>
<protein>
    <submittedName>
        <fullName evidence="1">Uncharacterized protein</fullName>
    </submittedName>
</protein>
<dbReference type="Proteomes" id="UP000054359">
    <property type="component" value="Unassembled WGS sequence"/>
</dbReference>
<proteinExistence type="predicted"/>
<feature type="non-terminal residue" evidence="1">
    <location>
        <position position="39"/>
    </location>
</feature>
<evidence type="ECO:0000313" key="2">
    <source>
        <dbReference type="Proteomes" id="UP000054359"/>
    </source>
</evidence>
<evidence type="ECO:0000313" key="1">
    <source>
        <dbReference type="EMBL" id="KFM66890.1"/>
    </source>
</evidence>
<dbReference type="EMBL" id="KK116124">
    <property type="protein sequence ID" value="KFM66890.1"/>
    <property type="molecule type" value="Genomic_DNA"/>
</dbReference>
<name>A0A087TP51_STEMI</name>
<accession>A0A087TP51</accession>